<comment type="caution">
    <text evidence="4">The sequence shown here is derived from an EMBL/GenBank/DDBJ whole genome shotgun (WGS) entry which is preliminary data.</text>
</comment>
<dbReference type="PANTHER" id="PTHR48081:SF33">
    <property type="entry name" value="KYNURENINE FORMAMIDASE"/>
    <property type="match status" value="1"/>
</dbReference>
<dbReference type="InterPro" id="IPR050300">
    <property type="entry name" value="GDXG_lipolytic_enzyme"/>
</dbReference>
<evidence type="ECO:0000313" key="5">
    <source>
        <dbReference type="Proteomes" id="UP000480681"/>
    </source>
</evidence>
<feature type="domain" description="BD-FAE-like" evidence="3">
    <location>
        <begin position="104"/>
        <end position="204"/>
    </location>
</feature>
<organism evidence="4 5">
    <name type="scientific">Aeromonas rivipollensis</name>
    <dbReference type="NCBI Taxonomy" id="948519"/>
    <lineage>
        <taxon>Bacteria</taxon>
        <taxon>Pseudomonadati</taxon>
        <taxon>Pseudomonadota</taxon>
        <taxon>Gammaproteobacteria</taxon>
        <taxon>Aeromonadales</taxon>
        <taxon>Aeromonadaceae</taxon>
        <taxon>Aeromonas</taxon>
    </lineage>
</organism>
<proteinExistence type="predicted"/>
<evidence type="ECO:0000259" key="3">
    <source>
        <dbReference type="Pfam" id="PF20434"/>
    </source>
</evidence>
<sequence>MSLKLVSLIVGSILVFTASTQASDYVTQEKIRTNGLHVDNESDIEDYDTLNYIGLEKSKQQLNVFQDKSKVVYDKYIYKKNVPYGLGHREVFDHFHNPRINPQDSRGVFIFIHGGYWQGEVKDSYAFIGEQLLENNVDVILIEYDITKANMVDGKNIPRVSMTALVNEVGRALDTIQEYMKDNNMYGVPVYLSGHSAGGHLAAFWKDHPIVNSAVLPISGLFDLSPIAATKKIGVALQLSDNEIVKLSPVNNIHPANKSSVPIYIYYGGDEQPELKGQSLNYSEKLKQHNYNISLTEVNDANHFEILTSLFIKSDSDILMRITKKQL</sequence>
<dbReference type="Gene3D" id="3.40.50.1820">
    <property type="entry name" value="alpha/beta hydrolase"/>
    <property type="match status" value="1"/>
</dbReference>
<dbReference type="SUPFAM" id="SSF53474">
    <property type="entry name" value="alpha/beta-Hydrolases"/>
    <property type="match status" value="1"/>
</dbReference>
<accession>A0AAW9Y762</accession>
<protein>
    <submittedName>
        <fullName evidence="4">Alpha/beta hydrolase</fullName>
    </submittedName>
</protein>
<keyword evidence="2" id="KW-0732">Signal</keyword>
<dbReference type="GO" id="GO:0016787">
    <property type="term" value="F:hydrolase activity"/>
    <property type="evidence" value="ECO:0007669"/>
    <property type="project" value="UniProtKB-KW"/>
</dbReference>
<dbReference type="RefSeq" id="WP_163147296.1">
    <property type="nucleotide sequence ID" value="NZ_JAAIKZ010000004.1"/>
</dbReference>
<dbReference type="PANTHER" id="PTHR48081">
    <property type="entry name" value="AB HYDROLASE SUPERFAMILY PROTEIN C4A8.06C"/>
    <property type="match status" value="1"/>
</dbReference>
<dbReference type="Proteomes" id="UP000480681">
    <property type="component" value="Unassembled WGS sequence"/>
</dbReference>
<evidence type="ECO:0000256" key="2">
    <source>
        <dbReference type="SAM" id="SignalP"/>
    </source>
</evidence>
<evidence type="ECO:0000313" key="4">
    <source>
        <dbReference type="EMBL" id="NEX73619.1"/>
    </source>
</evidence>
<feature type="chain" id="PRO_5043802116" evidence="2">
    <location>
        <begin position="23"/>
        <end position="327"/>
    </location>
</feature>
<dbReference type="InterPro" id="IPR029058">
    <property type="entry name" value="AB_hydrolase_fold"/>
</dbReference>
<name>A0AAW9Y762_9GAMM</name>
<gene>
    <name evidence="4" type="ORF">G4911_02390</name>
</gene>
<dbReference type="AlphaFoldDB" id="A0AAW9Y762"/>
<keyword evidence="1 4" id="KW-0378">Hydrolase</keyword>
<reference evidence="4 5" key="1">
    <citation type="submission" date="2020-02" db="EMBL/GenBank/DDBJ databases">
        <title>Genome sequencing of Aeromonas rivipollensis.</title>
        <authorList>
            <person name="Fono-Tamo Ubani E.K."/>
            <person name="Lekota K.E."/>
        </authorList>
    </citation>
    <scope>NUCLEOTIDE SEQUENCE [LARGE SCALE GENOMIC DNA]</scope>
    <source>
        <strain evidence="4 5">G87</strain>
    </source>
</reference>
<feature type="signal peptide" evidence="2">
    <location>
        <begin position="1"/>
        <end position="22"/>
    </location>
</feature>
<dbReference type="InterPro" id="IPR049492">
    <property type="entry name" value="BD-FAE-like_dom"/>
</dbReference>
<dbReference type="EMBL" id="JAAIKZ010000004">
    <property type="protein sequence ID" value="NEX73619.1"/>
    <property type="molecule type" value="Genomic_DNA"/>
</dbReference>
<dbReference type="Pfam" id="PF20434">
    <property type="entry name" value="BD-FAE"/>
    <property type="match status" value="1"/>
</dbReference>
<evidence type="ECO:0000256" key="1">
    <source>
        <dbReference type="ARBA" id="ARBA00022801"/>
    </source>
</evidence>